<organism evidence="1 2">
    <name type="scientific">Paraburkholderia panacisoli</name>
    <dbReference type="NCBI Taxonomy" id="2603818"/>
    <lineage>
        <taxon>Bacteria</taxon>
        <taxon>Pseudomonadati</taxon>
        <taxon>Pseudomonadota</taxon>
        <taxon>Betaproteobacteria</taxon>
        <taxon>Burkholderiales</taxon>
        <taxon>Burkholderiaceae</taxon>
        <taxon>Paraburkholderia</taxon>
    </lineage>
</organism>
<protein>
    <submittedName>
        <fullName evidence="1">Uncharacterized protein</fullName>
    </submittedName>
</protein>
<reference evidence="1 2" key="1">
    <citation type="submission" date="2019-08" db="EMBL/GenBank/DDBJ databases">
        <title>Paraburkholderia sp. DCY113.</title>
        <authorList>
            <person name="Kang J."/>
        </authorList>
    </citation>
    <scope>NUCLEOTIDE SEQUENCE [LARGE SCALE GENOMIC DNA]</scope>
    <source>
        <strain evidence="1 2">DCY113</strain>
    </source>
</reference>
<dbReference type="RefSeq" id="WP_149675657.1">
    <property type="nucleotide sequence ID" value="NZ_VTUZ01000051.1"/>
</dbReference>
<keyword evidence="2" id="KW-1185">Reference proteome</keyword>
<proteinExistence type="predicted"/>
<gene>
    <name evidence="1" type="ORF">FVF58_42780</name>
</gene>
<name>A0A5B0G8W1_9BURK</name>
<sequence length="97" mass="11207">MKLEDFKSQLSMLLRDHPNGTTADLSDFAVAWWNGNDVTYAFLRDDETGLIEEVFDLDDYLWGEWRETLSKWVDAPKFSERAEVAGWLMDAPPYEAG</sequence>
<comment type="caution">
    <text evidence="1">The sequence shown here is derived from an EMBL/GenBank/DDBJ whole genome shotgun (WGS) entry which is preliminary data.</text>
</comment>
<accession>A0A5B0G8W1</accession>
<dbReference type="AlphaFoldDB" id="A0A5B0G8W1"/>
<dbReference type="Proteomes" id="UP000325273">
    <property type="component" value="Unassembled WGS sequence"/>
</dbReference>
<dbReference type="EMBL" id="VTUZ01000051">
    <property type="protein sequence ID" value="KAA0999041.1"/>
    <property type="molecule type" value="Genomic_DNA"/>
</dbReference>
<evidence type="ECO:0000313" key="2">
    <source>
        <dbReference type="Proteomes" id="UP000325273"/>
    </source>
</evidence>
<evidence type="ECO:0000313" key="1">
    <source>
        <dbReference type="EMBL" id="KAA0999041.1"/>
    </source>
</evidence>